<dbReference type="AlphaFoldDB" id="A0A2W5KUZ9"/>
<organism evidence="1 2">
    <name type="scientific">Ancylobacter novellus</name>
    <name type="common">Thiobacillus novellus</name>
    <dbReference type="NCBI Taxonomy" id="921"/>
    <lineage>
        <taxon>Bacteria</taxon>
        <taxon>Pseudomonadati</taxon>
        <taxon>Pseudomonadota</taxon>
        <taxon>Alphaproteobacteria</taxon>
        <taxon>Hyphomicrobiales</taxon>
        <taxon>Xanthobacteraceae</taxon>
        <taxon>Ancylobacter</taxon>
    </lineage>
</organism>
<evidence type="ECO:0000313" key="1">
    <source>
        <dbReference type="EMBL" id="PZQ19298.1"/>
    </source>
</evidence>
<dbReference type="Proteomes" id="UP000249577">
    <property type="component" value="Unassembled WGS sequence"/>
</dbReference>
<name>A0A2W5KUZ9_ANCNO</name>
<comment type="caution">
    <text evidence="1">The sequence shown here is derived from an EMBL/GenBank/DDBJ whole genome shotgun (WGS) entry which is preliminary data.</text>
</comment>
<evidence type="ECO:0000313" key="2">
    <source>
        <dbReference type="Proteomes" id="UP000249577"/>
    </source>
</evidence>
<sequence length="220" mass="24037">MSIAKACADRLRQNHATATGGRLGSGHAHELTAAFFGYGAAAALRAEKAFPLENVANAKVLIPDLVLMDRRRGALQDLPDDLADSEDLAQQLIALLIGECDFVGAVWLTRDLKSYIAENYLHENFSTFTDELSGEMAETNAYFDELMVDEVDVTTHVDSVVAEATGELNGEQDQDRTFMGDKITFHAIMTLPRAAGRTVYFEPVLHVSGSVDDSAYYDVD</sequence>
<proteinExistence type="predicted"/>
<dbReference type="EMBL" id="QFPN01000001">
    <property type="protein sequence ID" value="PZQ19298.1"/>
    <property type="molecule type" value="Genomic_DNA"/>
</dbReference>
<gene>
    <name evidence="1" type="ORF">DI565_02675</name>
</gene>
<protein>
    <submittedName>
        <fullName evidence="1">Uncharacterized protein</fullName>
    </submittedName>
</protein>
<reference evidence="1 2" key="1">
    <citation type="submission" date="2017-08" db="EMBL/GenBank/DDBJ databases">
        <title>Infants hospitalized years apart are colonized by the same room-sourced microbial strains.</title>
        <authorList>
            <person name="Brooks B."/>
            <person name="Olm M.R."/>
            <person name="Firek B.A."/>
            <person name="Baker R."/>
            <person name="Thomas B.C."/>
            <person name="Morowitz M.J."/>
            <person name="Banfield J.F."/>
        </authorList>
    </citation>
    <scope>NUCLEOTIDE SEQUENCE [LARGE SCALE GENOMIC DNA]</scope>
    <source>
        <strain evidence="1">S2_005_003_R2_43</strain>
    </source>
</reference>
<accession>A0A2W5KUZ9</accession>